<feature type="domain" description="PH" evidence="2">
    <location>
        <begin position="38"/>
        <end position="161"/>
    </location>
</feature>
<dbReference type="AlphaFoldDB" id="A0A2P4T6T1"/>
<dbReference type="PANTHER" id="PTHR15871">
    <property type="entry name" value="PH DOMAIN-CONTAINING PROTEIN"/>
    <property type="match status" value="1"/>
</dbReference>
<dbReference type="GO" id="GO:0071888">
    <property type="term" value="P:macrophage apoptotic process"/>
    <property type="evidence" value="ECO:0007669"/>
    <property type="project" value="TreeGrafter"/>
</dbReference>
<dbReference type="InterPro" id="IPR011993">
    <property type="entry name" value="PH-like_dom_sf"/>
</dbReference>
<name>A0A2P4T6T1_BAMTH</name>
<dbReference type="SUPFAM" id="SSF50729">
    <property type="entry name" value="PH domain-like"/>
    <property type="match status" value="1"/>
</dbReference>
<feature type="non-terminal residue" evidence="3">
    <location>
        <position position="170"/>
    </location>
</feature>
<keyword evidence="4" id="KW-1185">Reference proteome</keyword>
<dbReference type="InterPro" id="IPR001849">
    <property type="entry name" value="PH_domain"/>
</dbReference>
<organism evidence="3 4">
    <name type="scientific">Bambusicola thoracicus</name>
    <name type="common">Chinese bamboo-partridge</name>
    <name type="synonym">Perdix thoracica</name>
    <dbReference type="NCBI Taxonomy" id="9083"/>
    <lineage>
        <taxon>Eukaryota</taxon>
        <taxon>Metazoa</taxon>
        <taxon>Chordata</taxon>
        <taxon>Craniata</taxon>
        <taxon>Vertebrata</taxon>
        <taxon>Euteleostomi</taxon>
        <taxon>Archelosauria</taxon>
        <taxon>Archosauria</taxon>
        <taxon>Dinosauria</taxon>
        <taxon>Saurischia</taxon>
        <taxon>Theropoda</taxon>
        <taxon>Coelurosauria</taxon>
        <taxon>Aves</taxon>
        <taxon>Neognathae</taxon>
        <taxon>Galloanserae</taxon>
        <taxon>Galliformes</taxon>
        <taxon>Phasianidae</taxon>
        <taxon>Perdicinae</taxon>
        <taxon>Bambusicola</taxon>
    </lineage>
</organism>
<proteinExistence type="predicted"/>
<dbReference type="Gene3D" id="2.30.29.30">
    <property type="entry name" value="Pleckstrin-homology domain (PH domain)/Phosphotyrosine-binding domain (PTB)"/>
    <property type="match status" value="1"/>
</dbReference>
<dbReference type="PANTHER" id="PTHR15871:SF2">
    <property type="entry name" value="PLECKSTRIN HOMOLOGY DOMAIN-CONTAINING FAMILY O MEMBER 2"/>
    <property type="match status" value="1"/>
</dbReference>
<evidence type="ECO:0000313" key="4">
    <source>
        <dbReference type="Proteomes" id="UP000237246"/>
    </source>
</evidence>
<feature type="signal peptide" evidence="1">
    <location>
        <begin position="1"/>
        <end position="27"/>
    </location>
</feature>
<protein>
    <recommendedName>
        <fullName evidence="2">PH domain-containing protein</fullName>
    </recommendedName>
</protein>
<sequence length="170" mass="19932">MEQMDGRCSQRNFSLLLFLVVLQDTKEEVSEKPKPAPSAEKFGWIKKSSGGLLGLWKDRYVQLRKTQLVVYEDEDMPLKARYMEVLITTREKEAFKDEQKCIETVELESYDKCQELRALLKKKNRFILIRSPGKKVHDIKFQASTLEEKESWIKALNEGINRGKNKIFDE</sequence>
<dbReference type="Pfam" id="PF00169">
    <property type="entry name" value="PH"/>
    <property type="match status" value="1"/>
</dbReference>
<comment type="caution">
    <text evidence="3">The sequence shown here is derived from an EMBL/GenBank/DDBJ whole genome shotgun (WGS) entry which is preliminary data.</text>
</comment>
<dbReference type="PROSITE" id="PS50003">
    <property type="entry name" value="PH_DOMAIN"/>
    <property type="match status" value="1"/>
</dbReference>
<evidence type="ECO:0000259" key="2">
    <source>
        <dbReference type="PROSITE" id="PS50003"/>
    </source>
</evidence>
<reference evidence="3 4" key="1">
    <citation type="submission" date="2018-01" db="EMBL/GenBank/DDBJ databases">
        <title>Comparison of the Chinese Bamboo Partridge and Red Junglefowl genome sequences highlights the importance of demography in genome evolution.</title>
        <authorList>
            <person name="Tiley G.P."/>
            <person name="Kimball R.T."/>
            <person name="Braun E.L."/>
            <person name="Burleigh J.G."/>
        </authorList>
    </citation>
    <scope>NUCLEOTIDE SEQUENCE [LARGE SCALE GENOMIC DNA]</scope>
    <source>
        <strain evidence="3">RTK389</strain>
        <tissue evidence="3">Blood</tissue>
    </source>
</reference>
<dbReference type="SMART" id="SM00233">
    <property type="entry name" value="PH"/>
    <property type="match status" value="1"/>
</dbReference>
<dbReference type="EMBL" id="PPHD01006833">
    <property type="protein sequence ID" value="POI32047.1"/>
    <property type="molecule type" value="Genomic_DNA"/>
</dbReference>
<evidence type="ECO:0000256" key="1">
    <source>
        <dbReference type="SAM" id="SignalP"/>
    </source>
</evidence>
<gene>
    <name evidence="3" type="ORF">CIB84_004202</name>
</gene>
<dbReference type="Proteomes" id="UP000237246">
    <property type="component" value="Unassembled WGS sequence"/>
</dbReference>
<dbReference type="InterPro" id="IPR043448">
    <property type="entry name" value="PKHO1/2"/>
</dbReference>
<keyword evidence="1" id="KW-0732">Signal</keyword>
<evidence type="ECO:0000313" key="3">
    <source>
        <dbReference type="EMBL" id="POI32047.1"/>
    </source>
</evidence>
<feature type="chain" id="PRO_5015150972" description="PH domain-containing protein" evidence="1">
    <location>
        <begin position="28"/>
        <end position="170"/>
    </location>
</feature>
<accession>A0A2P4T6T1</accession>
<dbReference type="OrthoDB" id="8860305at2759"/>